<reference evidence="2" key="1">
    <citation type="submission" date="2021-01" db="EMBL/GenBank/DDBJ databases">
        <title>Whole genome shotgun sequence of Actinoplanes siamensis NBRC 109076.</title>
        <authorList>
            <person name="Komaki H."/>
            <person name="Tamura T."/>
        </authorList>
    </citation>
    <scope>NUCLEOTIDE SEQUENCE</scope>
    <source>
        <strain evidence="2">NBRC 109076</strain>
    </source>
</reference>
<accession>A0A919KAB9</accession>
<evidence type="ECO:0000256" key="1">
    <source>
        <dbReference type="SAM" id="SignalP"/>
    </source>
</evidence>
<evidence type="ECO:0000313" key="3">
    <source>
        <dbReference type="Proteomes" id="UP000629619"/>
    </source>
</evidence>
<name>A0A919KAB9_9ACTN</name>
<sequence length="120" mass="12448">MLLHRLAAPLATGLLLAATAAPARAADPRRTAGPAKGQIVVFATELQTATVFTDPQGCQRLPPGAHVVVNLTNVFARLYADPYCKVPAVPFVTVKPGYGSHVSAVGSLKTELMTTSVDPG</sequence>
<dbReference type="Proteomes" id="UP000629619">
    <property type="component" value="Unassembled WGS sequence"/>
</dbReference>
<feature type="signal peptide" evidence="1">
    <location>
        <begin position="1"/>
        <end position="25"/>
    </location>
</feature>
<proteinExistence type="predicted"/>
<comment type="caution">
    <text evidence="2">The sequence shown here is derived from an EMBL/GenBank/DDBJ whole genome shotgun (WGS) entry which is preliminary data.</text>
</comment>
<feature type="chain" id="PRO_5037182169" evidence="1">
    <location>
        <begin position="26"/>
        <end position="120"/>
    </location>
</feature>
<dbReference type="AlphaFoldDB" id="A0A919KAB9"/>
<keyword evidence="3" id="KW-1185">Reference proteome</keyword>
<protein>
    <submittedName>
        <fullName evidence="2">Uncharacterized protein</fullName>
    </submittedName>
</protein>
<keyword evidence="1" id="KW-0732">Signal</keyword>
<organism evidence="2 3">
    <name type="scientific">Actinoplanes siamensis</name>
    <dbReference type="NCBI Taxonomy" id="1223317"/>
    <lineage>
        <taxon>Bacteria</taxon>
        <taxon>Bacillati</taxon>
        <taxon>Actinomycetota</taxon>
        <taxon>Actinomycetes</taxon>
        <taxon>Micromonosporales</taxon>
        <taxon>Micromonosporaceae</taxon>
        <taxon>Actinoplanes</taxon>
    </lineage>
</organism>
<dbReference type="EMBL" id="BOMW01000004">
    <property type="protein sequence ID" value="GIF02765.1"/>
    <property type="molecule type" value="Genomic_DNA"/>
</dbReference>
<evidence type="ECO:0000313" key="2">
    <source>
        <dbReference type="EMBL" id="GIF02765.1"/>
    </source>
</evidence>
<gene>
    <name evidence="2" type="ORF">Asi03nite_03030</name>
</gene>